<evidence type="ECO:0000313" key="3">
    <source>
        <dbReference type="Proteomes" id="UP001549921"/>
    </source>
</evidence>
<comment type="caution">
    <text evidence="2">The sequence shown here is derived from an EMBL/GenBank/DDBJ whole genome shotgun (WGS) entry which is preliminary data.</text>
</comment>
<evidence type="ECO:0000313" key="2">
    <source>
        <dbReference type="EMBL" id="KAL0808756.1"/>
    </source>
</evidence>
<feature type="region of interest" description="Disordered" evidence="1">
    <location>
        <begin position="27"/>
        <end position="84"/>
    </location>
</feature>
<dbReference type="EMBL" id="JBEDNZ010000030">
    <property type="protein sequence ID" value="KAL0808756.1"/>
    <property type="molecule type" value="Genomic_DNA"/>
</dbReference>
<evidence type="ECO:0000256" key="1">
    <source>
        <dbReference type="SAM" id="MobiDB-lite"/>
    </source>
</evidence>
<name>A0ABD0S7S0_LOXSC</name>
<gene>
    <name evidence="2" type="ORF">ABMA28_012437</name>
</gene>
<accession>A0ABD0S7S0</accession>
<protein>
    <submittedName>
        <fullName evidence="2">Uncharacterized protein</fullName>
    </submittedName>
</protein>
<sequence length="84" mass="8733">MTSPVTSPLAASGAPVAGGHAVTVTASVTGHTVTGLKKATAPKERRASQPPPVPARTSVPLTEEQRKAKRRARRSSSPQQPTQR</sequence>
<dbReference type="Proteomes" id="UP001549921">
    <property type="component" value="Unassembled WGS sequence"/>
</dbReference>
<reference evidence="2 3" key="1">
    <citation type="submission" date="2024-06" db="EMBL/GenBank/DDBJ databases">
        <title>A chromosome-level genome assembly of beet webworm, Loxostege sticticalis.</title>
        <authorList>
            <person name="Zhang Y."/>
        </authorList>
    </citation>
    <scope>NUCLEOTIDE SEQUENCE [LARGE SCALE GENOMIC DNA]</scope>
    <source>
        <strain evidence="2">AQ028</strain>
        <tissue evidence="2">Male pupae</tissue>
    </source>
</reference>
<proteinExistence type="predicted"/>
<feature type="compositionally biased region" description="Low complexity" evidence="1">
    <location>
        <begin position="75"/>
        <end position="84"/>
    </location>
</feature>
<dbReference type="AlphaFoldDB" id="A0ABD0S7S0"/>
<organism evidence="2 3">
    <name type="scientific">Loxostege sticticalis</name>
    <name type="common">Beet webworm moth</name>
    <dbReference type="NCBI Taxonomy" id="481309"/>
    <lineage>
        <taxon>Eukaryota</taxon>
        <taxon>Metazoa</taxon>
        <taxon>Ecdysozoa</taxon>
        <taxon>Arthropoda</taxon>
        <taxon>Hexapoda</taxon>
        <taxon>Insecta</taxon>
        <taxon>Pterygota</taxon>
        <taxon>Neoptera</taxon>
        <taxon>Endopterygota</taxon>
        <taxon>Lepidoptera</taxon>
        <taxon>Glossata</taxon>
        <taxon>Ditrysia</taxon>
        <taxon>Pyraloidea</taxon>
        <taxon>Crambidae</taxon>
        <taxon>Pyraustinae</taxon>
        <taxon>Loxostege</taxon>
    </lineage>
</organism>